<sequence>MAFGGFVGMVSAILRTSSSKLGLPGGKVLSILANVQDRVIRYHLLSHSGSERAVERLSEDKSVRGLNIGDKISKASCTPM</sequence>
<accession>A0A7T8JY21</accession>
<reference evidence="2" key="1">
    <citation type="submission" date="2021-01" db="EMBL/GenBank/DDBJ databases">
        <title>Caligus Genome Assembly.</title>
        <authorList>
            <person name="Gallardo-Escarate C."/>
        </authorList>
    </citation>
    <scope>NUCLEOTIDE SEQUENCE [LARGE SCALE GENOMIC DNA]</scope>
</reference>
<feature type="non-terminal residue" evidence="1">
    <location>
        <position position="80"/>
    </location>
</feature>
<evidence type="ECO:0000313" key="1">
    <source>
        <dbReference type="EMBL" id="QQP39477.1"/>
    </source>
</evidence>
<evidence type="ECO:0000313" key="2">
    <source>
        <dbReference type="Proteomes" id="UP000595437"/>
    </source>
</evidence>
<dbReference type="Proteomes" id="UP000595437">
    <property type="component" value="Chromosome 14"/>
</dbReference>
<organism evidence="1 2">
    <name type="scientific">Caligus rogercresseyi</name>
    <name type="common">Sea louse</name>
    <dbReference type="NCBI Taxonomy" id="217165"/>
    <lineage>
        <taxon>Eukaryota</taxon>
        <taxon>Metazoa</taxon>
        <taxon>Ecdysozoa</taxon>
        <taxon>Arthropoda</taxon>
        <taxon>Crustacea</taxon>
        <taxon>Multicrustacea</taxon>
        <taxon>Hexanauplia</taxon>
        <taxon>Copepoda</taxon>
        <taxon>Siphonostomatoida</taxon>
        <taxon>Caligidae</taxon>
        <taxon>Caligus</taxon>
    </lineage>
</organism>
<keyword evidence="2" id="KW-1185">Reference proteome</keyword>
<dbReference type="AlphaFoldDB" id="A0A7T8JY21"/>
<name>A0A7T8JY21_CALRO</name>
<protein>
    <submittedName>
        <fullName evidence="1">Uncharacterized protein</fullName>
    </submittedName>
</protein>
<gene>
    <name evidence="1" type="ORF">FKW44_020367</name>
</gene>
<proteinExistence type="predicted"/>
<dbReference type="EMBL" id="CP045903">
    <property type="protein sequence ID" value="QQP39477.1"/>
    <property type="molecule type" value="Genomic_DNA"/>
</dbReference>